<gene>
    <name evidence="17" type="ORF">ELS83_11110</name>
</gene>
<evidence type="ECO:0000256" key="2">
    <source>
        <dbReference type="ARBA" id="ARBA00022448"/>
    </source>
</evidence>
<dbReference type="InterPro" id="IPR012910">
    <property type="entry name" value="Plug_dom"/>
</dbReference>
<feature type="chain" id="PRO_5046836335" evidence="14">
    <location>
        <begin position="19"/>
        <end position="873"/>
    </location>
</feature>
<evidence type="ECO:0000256" key="11">
    <source>
        <dbReference type="ARBA" id="ARBA00023237"/>
    </source>
</evidence>
<comment type="caution">
    <text evidence="17">The sequence shown here is derived from an EMBL/GenBank/DDBJ whole genome shotgun (WGS) entry which is preliminary data.</text>
</comment>
<keyword evidence="6 14" id="KW-0732">Signal</keyword>
<keyword evidence="3 12" id="KW-1134">Transmembrane beta strand</keyword>
<dbReference type="InterPro" id="IPR008969">
    <property type="entry name" value="CarboxyPept-like_regulatory"/>
</dbReference>
<dbReference type="PROSITE" id="PS52016">
    <property type="entry name" value="TONB_DEPENDENT_REC_3"/>
    <property type="match status" value="1"/>
</dbReference>
<evidence type="ECO:0000256" key="4">
    <source>
        <dbReference type="ARBA" id="ARBA00022496"/>
    </source>
</evidence>
<dbReference type="Pfam" id="PF13715">
    <property type="entry name" value="CarbopepD_reg_2"/>
    <property type="match status" value="1"/>
</dbReference>
<proteinExistence type="inferred from homology"/>
<sequence>MRVLILMLLTCFAFTSIAQNTVTGLVQDVNGVSIPGVSVIVKNTTTGTITDMDGKFELEVETLPVTLVTSFVGYKTKETVVTSSDAVTITMTEGVGLDEIMVTSTRTIRSQKQSAMSMTSMKAKEIQNKAASSQADILRSVPGITAEGGGGEVATNVFVRGLPSGGQYVFNPLEYDGMPVISTFGLNSSAHDVYIRNDLGIKSLDFPRGGAAILYGAGSVAGVINYISKTGTDEPENIIQLEFAEDGRYKADFFSGGKLGGEDSRTYYALSGFYRYDEGPLDTGLPTQGFQLRGNIKQEFDNGELIVSGQWIDDRVQFFLPLPLDGDSRDYAKGNDGKDVKTIQTMHAQHLSYATPDGIYRTPIKDGVATKGGYFMANYKHNFDNGLKMDAKMRYARYAHEFNLFLTGSGNPSTLNNFVTDIDPNASNISANRTGMSNSTIGGNDLVLVNTLLDRNRPMTDMATEMNVTKKFEGVTVEHNITAGVFLSRTEAHDQNVQTRYVSEFTSKPYLLDISYTSGGDPMTLSKNGLFNPGAAYSNNFITANKQAFYLTNEMKMDRWRIDVGFRYETIEADVSREGNTTYTMDSDASLSSDLQTVKWGNNAYLHGKGKDSDWAGVIAANYELNDKVNLYGNVTKGYFFPQPRGIKIASDGTVGSYKTEEIYQGELGVKYGSGKFRGTFATYFVDLNDRRNVDLRDDPNNPGTTIETVTTLSTKAVGVEATWGYELAENLDWSGSVTYQNHEYNESEDNPEYVGNELERQPSWLAYSALNYDNGAFDAGFSWNYTGKKFSSISNAVELDAINIFRLDAGYTMDLGEDGETLRFGVSVFNLFDDNGVTEGNPRDVTQSGAGEFFVGRPILPRRAFFRMTFSF</sequence>
<evidence type="ECO:0000256" key="1">
    <source>
        <dbReference type="ARBA" id="ARBA00004571"/>
    </source>
</evidence>
<feature type="domain" description="TonB-dependent receptor-like beta-barrel" evidence="15">
    <location>
        <begin position="339"/>
        <end position="832"/>
    </location>
</feature>
<accession>A0ABX1WW87</accession>
<keyword evidence="5 12" id="KW-0812">Transmembrane</keyword>
<evidence type="ECO:0000256" key="12">
    <source>
        <dbReference type="PROSITE-ProRule" id="PRU01360"/>
    </source>
</evidence>
<evidence type="ECO:0000256" key="13">
    <source>
        <dbReference type="RuleBase" id="RU003357"/>
    </source>
</evidence>
<organism evidence="17 18">
    <name type="scientific">Marinifilum caeruleilacunae</name>
    <dbReference type="NCBI Taxonomy" id="2499076"/>
    <lineage>
        <taxon>Bacteria</taxon>
        <taxon>Pseudomonadati</taxon>
        <taxon>Bacteroidota</taxon>
        <taxon>Bacteroidia</taxon>
        <taxon>Marinilabiliales</taxon>
        <taxon>Marinifilaceae</taxon>
    </lineage>
</organism>
<evidence type="ECO:0000256" key="8">
    <source>
        <dbReference type="ARBA" id="ARBA00023065"/>
    </source>
</evidence>
<keyword evidence="10 12" id="KW-0472">Membrane</keyword>
<feature type="signal peptide" evidence="14">
    <location>
        <begin position="1"/>
        <end position="18"/>
    </location>
</feature>
<keyword evidence="18" id="KW-1185">Reference proteome</keyword>
<comment type="subcellular location">
    <subcellularLocation>
        <location evidence="1 12">Cell outer membrane</location>
        <topology evidence="1 12">Multi-pass membrane protein</topology>
    </subcellularLocation>
</comment>
<evidence type="ECO:0000313" key="17">
    <source>
        <dbReference type="EMBL" id="NOU60372.1"/>
    </source>
</evidence>
<keyword evidence="2 12" id="KW-0813">Transport</keyword>
<evidence type="ECO:0000313" key="18">
    <source>
        <dbReference type="Proteomes" id="UP000732105"/>
    </source>
</evidence>
<evidence type="ECO:0000259" key="16">
    <source>
        <dbReference type="Pfam" id="PF07715"/>
    </source>
</evidence>
<evidence type="ECO:0000256" key="10">
    <source>
        <dbReference type="ARBA" id="ARBA00023136"/>
    </source>
</evidence>
<evidence type="ECO:0000259" key="15">
    <source>
        <dbReference type="Pfam" id="PF00593"/>
    </source>
</evidence>
<evidence type="ECO:0000256" key="6">
    <source>
        <dbReference type="ARBA" id="ARBA00022729"/>
    </source>
</evidence>
<dbReference type="Gene3D" id="2.170.130.10">
    <property type="entry name" value="TonB-dependent receptor, plug domain"/>
    <property type="match status" value="1"/>
</dbReference>
<name>A0ABX1WW87_9BACT</name>
<dbReference type="Proteomes" id="UP000732105">
    <property type="component" value="Unassembled WGS sequence"/>
</dbReference>
<evidence type="ECO:0000256" key="5">
    <source>
        <dbReference type="ARBA" id="ARBA00022692"/>
    </source>
</evidence>
<dbReference type="InterPro" id="IPR000531">
    <property type="entry name" value="Beta-barrel_TonB"/>
</dbReference>
<dbReference type="SUPFAM" id="SSF49464">
    <property type="entry name" value="Carboxypeptidase regulatory domain-like"/>
    <property type="match status" value="1"/>
</dbReference>
<reference evidence="17 18" key="1">
    <citation type="submission" date="2018-12" db="EMBL/GenBank/DDBJ databases">
        <title>Marinifilum JC070 sp. nov., a marine bacterium isolated from Yongle Blue Hole in the South China Sea.</title>
        <authorList>
            <person name="Fu T."/>
        </authorList>
    </citation>
    <scope>NUCLEOTIDE SEQUENCE [LARGE SCALE GENOMIC DNA]</scope>
    <source>
        <strain evidence="17 18">JC070</strain>
    </source>
</reference>
<keyword evidence="4" id="KW-0410">Iron transport</keyword>
<keyword evidence="8" id="KW-0406">Ion transport</keyword>
<dbReference type="Pfam" id="PF07715">
    <property type="entry name" value="Plug"/>
    <property type="match status" value="1"/>
</dbReference>
<keyword evidence="9 13" id="KW-0798">TonB box</keyword>
<evidence type="ECO:0000256" key="9">
    <source>
        <dbReference type="ARBA" id="ARBA00023077"/>
    </source>
</evidence>
<dbReference type="InterPro" id="IPR039426">
    <property type="entry name" value="TonB-dep_rcpt-like"/>
</dbReference>
<dbReference type="Gene3D" id="2.40.170.20">
    <property type="entry name" value="TonB-dependent receptor, beta-barrel domain"/>
    <property type="match status" value="1"/>
</dbReference>
<keyword evidence="7" id="KW-0408">Iron</keyword>
<dbReference type="EMBL" id="RZNH01000017">
    <property type="protein sequence ID" value="NOU60372.1"/>
    <property type="molecule type" value="Genomic_DNA"/>
</dbReference>
<evidence type="ECO:0000256" key="3">
    <source>
        <dbReference type="ARBA" id="ARBA00022452"/>
    </source>
</evidence>
<dbReference type="Pfam" id="PF00593">
    <property type="entry name" value="TonB_dep_Rec_b-barrel"/>
    <property type="match status" value="1"/>
</dbReference>
<evidence type="ECO:0000256" key="7">
    <source>
        <dbReference type="ARBA" id="ARBA00023004"/>
    </source>
</evidence>
<feature type="domain" description="TonB-dependent receptor plug" evidence="16">
    <location>
        <begin position="111"/>
        <end position="223"/>
    </location>
</feature>
<keyword evidence="17" id="KW-0675">Receptor</keyword>
<protein>
    <submittedName>
        <fullName evidence="17">TonB-dependent receptor</fullName>
    </submittedName>
</protein>
<keyword evidence="11 12" id="KW-0998">Cell outer membrane</keyword>
<dbReference type="PANTHER" id="PTHR32552:SF89">
    <property type="entry name" value="CATECHOLATE SIDEROPHORE RECEPTOR FIU"/>
    <property type="match status" value="1"/>
</dbReference>
<dbReference type="Gene3D" id="2.60.40.1120">
    <property type="entry name" value="Carboxypeptidase-like, regulatory domain"/>
    <property type="match status" value="1"/>
</dbReference>
<dbReference type="SUPFAM" id="SSF56935">
    <property type="entry name" value="Porins"/>
    <property type="match status" value="1"/>
</dbReference>
<dbReference type="InterPro" id="IPR037066">
    <property type="entry name" value="Plug_dom_sf"/>
</dbReference>
<dbReference type="PANTHER" id="PTHR32552">
    <property type="entry name" value="FERRICHROME IRON RECEPTOR-RELATED"/>
    <property type="match status" value="1"/>
</dbReference>
<evidence type="ECO:0000256" key="14">
    <source>
        <dbReference type="SAM" id="SignalP"/>
    </source>
</evidence>
<comment type="similarity">
    <text evidence="12 13">Belongs to the TonB-dependent receptor family.</text>
</comment>
<dbReference type="InterPro" id="IPR036942">
    <property type="entry name" value="Beta-barrel_TonB_sf"/>
</dbReference>